<gene>
    <name evidence="1" type="ORF">COA07_17485</name>
</gene>
<dbReference type="EMBL" id="NWVC01000025">
    <property type="protein sequence ID" value="PCG12901.1"/>
    <property type="molecule type" value="Genomic_DNA"/>
</dbReference>
<dbReference type="Proteomes" id="UP000218323">
    <property type="component" value="Unassembled WGS sequence"/>
</dbReference>
<dbReference type="RefSeq" id="WP_141396575.1">
    <property type="nucleotide sequence ID" value="NZ_NWVC01000025.1"/>
</dbReference>
<name>A0A2A4I2N4_9SPHN</name>
<dbReference type="AlphaFoldDB" id="A0A2A4I2N4"/>
<keyword evidence="2" id="KW-1185">Reference proteome</keyword>
<reference evidence="1 2" key="1">
    <citation type="submission" date="2017-09" db="EMBL/GenBank/DDBJ databases">
        <title>Sphingomonas adhaesiva DSM 7418, whole genome shotgun sequence.</title>
        <authorList>
            <person name="Feng G."/>
            <person name="Zhu H."/>
        </authorList>
    </citation>
    <scope>NUCLEOTIDE SEQUENCE [LARGE SCALE GENOMIC DNA]</scope>
    <source>
        <strain evidence="1 2">DSM 7418</strain>
    </source>
</reference>
<accession>A0A2A4I2N4</accession>
<proteinExistence type="predicted"/>
<sequence>MPVYSVADLGKPKLRYRVDKDPEARFETYLQAKEEDATRARLLTATALKGTALPPHLVEEARKLARELARERVAETLASKRWMRKLRRNVTGALIELVEAAGPAVSLATVIPPDWSYSAEELMQVDPRLSIGVQKGPPIGVQKGPPSSSSVTGMTGALFALVAA</sequence>
<protein>
    <submittedName>
        <fullName evidence="1">Uncharacterized protein</fullName>
    </submittedName>
</protein>
<evidence type="ECO:0000313" key="2">
    <source>
        <dbReference type="Proteomes" id="UP000218323"/>
    </source>
</evidence>
<organism evidence="1 2">
    <name type="scientific">Sphingomonas adhaesiva</name>
    <dbReference type="NCBI Taxonomy" id="28212"/>
    <lineage>
        <taxon>Bacteria</taxon>
        <taxon>Pseudomonadati</taxon>
        <taxon>Pseudomonadota</taxon>
        <taxon>Alphaproteobacteria</taxon>
        <taxon>Sphingomonadales</taxon>
        <taxon>Sphingomonadaceae</taxon>
        <taxon>Sphingomonas</taxon>
    </lineage>
</organism>
<comment type="caution">
    <text evidence="1">The sequence shown here is derived from an EMBL/GenBank/DDBJ whole genome shotgun (WGS) entry which is preliminary data.</text>
</comment>
<evidence type="ECO:0000313" key="1">
    <source>
        <dbReference type="EMBL" id="PCG12901.1"/>
    </source>
</evidence>